<feature type="transmembrane region" description="Helical" evidence="6">
    <location>
        <begin position="460"/>
        <end position="482"/>
    </location>
</feature>
<dbReference type="AlphaFoldDB" id="A0A6N8JJB5"/>
<feature type="transmembrane region" description="Helical" evidence="6">
    <location>
        <begin position="6"/>
        <end position="25"/>
    </location>
</feature>
<organism evidence="9 10">
    <name type="scientific">Adlercreutzia mucosicola</name>
    <dbReference type="NCBI Taxonomy" id="580026"/>
    <lineage>
        <taxon>Bacteria</taxon>
        <taxon>Bacillati</taxon>
        <taxon>Actinomycetota</taxon>
        <taxon>Coriobacteriia</taxon>
        <taxon>Eggerthellales</taxon>
        <taxon>Eggerthellaceae</taxon>
        <taxon>Adlercreutzia</taxon>
    </lineage>
</organism>
<feature type="transmembrane region" description="Helical" evidence="6">
    <location>
        <begin position="168"/>
        <end position="187"/>
    </location>
</feature>
<feature type="transmembrane region" description="Helical" evidence="6">
    <location>
        <begin position="622"/>
        <end position="644"/>
    </location>
</feature>
<reference evidence="9 10" key="1">
    <citation type="submission" date="2019-12" db="EMBL/GenBank/DDBJ databases">
        <title>Microbes associate with the intestines of laboratory mice.</title>
        <authorList>
            <person name="Navarre W."/>
            <person name="Wong E."/>
        </authorList>
    </citation>
    <scope>NUCLEOTIDE SEQUENCE [LARGE SCALE GENOMIC DNA]</scope>
    <source>
        <strain evidence="9 10">NM66_B29</strain>
    </source>
</reference>
<feature type="transmembrane region" description="Helical" evidence="6">
    <location>
        <begin position="95"/>
        <end position="115"/>
    </location>
</feature>
<feature type="domain" description="NADH-Ubiquinone oxidoreductase (complex I) chain 5 N-terminal" evidence="8">
    <location>
        <begin position="115"/>
        <end position="153"/>
    </location>
</feature>
<dbReference type="RefSeq" id="WP_160344215.1">
    <property type="nucleotide sequence ID" value="NZ_WSRR01000001.1"/>
</dbReference>
<comment type="subcellular location">
    <subcellularLocation>
        <location evidence="1">Endomembrane system</location>
        <topology evidence="1">Multi-pass membrane protein</topology>
    </subcellularLocation>
    <subcellularLocation>
        <location evidence="5">Membrane</location>
        <topology evidence="5">Multi-pass membrane protein</topology>
    </subcellularLocation>
</comment>
<evidence type="ECO:0000313" key="9">
    <source>
        <dbReference type="EMBL" id="MVX59963.1"/>
    </source>
</evidence>
<feature type="transmembrane region" description="Helical" evidence="6">
    <location>
        <begin position="193"/>
        <end position="211"/>
    </location>
</feature>
<feature type="transmembrane region" description="Helical" evidence="6">
    <location>
        <begin position="428"/>
        <end position="448"/>
    </location>
</feature>
<dbReference type="InterPro" id="IPR001750">
    <property type="entry name" value="ND/Mrp_TM"/>
</dbReference>
<gene>
    <name evidence="9" type="ORF">GKZ27_00520</name>
</gene>
<dbReference type="InterPro" id="IPR001516">
    <property type="entry name" value="Proton_antipo_N"/>
</dbReference>
<keyword evidence="2 5" id="KW-0812">Transmembrane</keyword>
<dbReference type="GO" id="GO:0016020">
    <property type="term" value="C:membrane"/>
    <property type="evidence" value="ECO:0007669"/>
    <property type="project" value="UniProtKB-SubCell"/>
</dbReference>
<accession>A0A6N8JJB5</accession>
<feature type="transmembrane region" description="Helical" evidence="6">
    <location>
        <begin position="32"/>
        <end position="55"/>
    </location>
</feature>
<dbReference type="PANTHER" id="PTHR43373:SF1">
    <property type="entry name" value="NA(+)_H(+) ANTIPORTER SUBUNIT A"/>
    <property type="match status" value="1"/>
</dbReference>
<sequence length="645" mass="69719">MELSLGLLGFLIVFPLVVAAILLVVRHEAPRRVIVCAAGIVIGVASVALVVMNLGATCTLFEFQSEALDFVCTGISVAIAAVIIGFAVRYRNPWAAVLAVVQIVGTLVLEFAFAHDIEVTYGLYFDSLSLLMTFIIGVVGSGICIYAVGYMEDFQAHEPADAPDRRPLFFALMFIFLSAMFVIVFANNMEWMFTGWEVTTLCSFLLIGYTRTEEAIRNAFRQIIMNLAGGLGFLVALYSCALTVGTFSFYEFLAIGMSNPVLTTLAVTALAFAGITKAAQMPFQTWLLGAMVAPTPTSALLHSSTMVKAGCFLLVKLAPVLHVTPAAAIMVMLVGGITFVLCSFMAISQSNAKRVLAYSTIANLGLITACAGVGTPEAVWAACFLVLFHAIAKSLLFLCVGTAEHHIGSRDIEDMDLLFDRMPRLARFMMLGIMCMFIAPFGMLMAKWATLVSFVDTHQVALILILAFGSAATFMFWAKWLGKLAGIAGAPENVETTVKPTEWASLLLMAVLLVLSCVFLPLISVFTVEPYLLSVYGTFGQDISTDNLWLASICTIIVVVVLFAGVGRNQKSRKVSVYLAGVSRDDDARAFQNALSGTAVAQARNWYMTDVFGEKRIAPVGVVFNSLIMVVAFVVAFVVTPMFIF</sequence>
<dbReference type="GO" id="GO:0012505">
    <property type="term" value="C:endomembrane system"/>
    <property type="evidence" value="ECO:0007669"/>
    <property type="project" value="UniProtKB-SubCell"/>
</dbReference>
<feature type="transmembrane region" description="Helical" evidence="6">
    <location>
        <begin position="223"/>
        <end position="246"/>
    </location>
</feature>
<feature type="transmembrane region" description="Helical" evidence="6">
    <location>
        <begin position="127"/>
        <end position="148"/>
    </location>
</feature>
<keyword evidence="3 6" id="KW-1133">Transmembrane helix</keyword>
<feature type="domain" description="NADH:quinone oxidoreductase/Mrp antiporter transmembrane" evidence="7">
    <location>
        <begin position="186"/>
        <end position="470"/>
    </location>
</feature>
<evidence type="ECO:0000259" key="7">
    <source>
        <dbReference type="Pfam" id="PF00361"/>
    </source>
</evidence>
<evidence type="ECO:0000256" key="2">
    <source>
        <dbReference type="ARBA" id="ARBA00022692"/>
    </source>
</evidence>
<dbReference type="OrthoDB" id="9811798at2"/>
<evidence type="ECO:0000256" key="6">
    <source>
        <dbReference type="SAM" id="Phobius"/>
    </source>
</evidence>
<evidence type="ECO:0000256" key="4">
    <source>
        <dbReference type="ARBA" id="ARBA00023136"/>
    </source>
</evidence>
<feature type="transmembrane region" description="Helical" evidence="6">
    <location>
        <begin position="379"/>
        <end position="400"/>
    </location>
</feature>
<feature type="transmembrane region" description="Helical" evidence="6">
    <location>
        <begin position="355"/>
        <end position="373"/>
    </location>
</feature>
<evidence type="ECO:0000259" key="8">
    <source>
        <dbReference type="Pfam" id="PF00662"/>
    </source>
</evidence>
<proteinExistence type="predicted"/>
<comment type="caution">
    <text evidence="9">The sequence shown here is derived from an EMBL/GenBank/DDBJ whole genome shotgun (WGS) entry which is preliminary data.</text>
</comment>
<evidence type="ECO:0000256" key="5">
    <source>
        <dbReference type="RuleBase" id="RU000320"/>
    </source>
</evidence>
<protein>
    <submittedName>
        <fullName evidence="9">NADH-quinone oxidoreductase subunit L</fullName>
    </submittedName>
</protein>
<feature type="transmembrane region" description="Helical" evidence="6">
    <location>
        <begin position="252"/>
        <end position="273"/>
    </location>
</feature>
<dbReference type="EMBL" id="WSRR01000001">
    <property type="protein sequence ID" value="MVX59963.1"/>
    <property type="molecule type" value="Genomic_DNA"/>
</dbReference>
<feature type="transmembrane region" description="Helical" evidence="6">
    <location>
        <begin position="327"/>
        <end position="348"/>
    </location>
</feature>
<feature type="transmembrane region" description="Helical" evidence="6">
    <location>
        <begin position="548"/>
        <end position="566"/>
    </location>
</feature>
<dbReference type="PRINTS" id="PR01434">
    <property type="entry name" value="NADHDHGNASE5"/>
</dbReference>
<dbReference type="Pfam" id="PF00361">
    <property type="entry name" value="Proton_antipo_M"/>
    <property type="match status" value="1"/>
</dbReference>
<feature type="transmembrane region" description="Helical" evidence="6">
    <location>
        <begin position="503"/>
        <end position="528"/>
    </location>
</feature>
<evidence type="ECO:0000256" key="1">
    <source>
        <dbReference type="ARBA" id="ARBA00004127"/>
    </source>
</evidence>
<dbReference type="InterPro" id="IPR050616">
    <property type="entry name" value="CPA3_Na-H_Antiporter_A"/>
</dbReference>
<keyword evidence="4 6" id="KW-0472">Membrane</keyword>
<keyword evidence="10" id="KW-1185">Reference proteome</keyword>
<dbReference type="Proteomes" id="UP000463388">
    <property type="component" value="Unassembled WGS sequence"/>
</dbReference>
<feature type="transmembrane region" description="Helical" evidence="6">
    <location>
        <begin position="285"/>
        <end position="307"/>
    </location>
</feature>
<dbReference type="PANTHER" id="PTHR43373">
    <property type="entry name" value="NA(+)/H(+) ANTIPORTER SUBUNIT"/>
    <property type="match status" value="1"/>
</dbReference>
<evidence type="ECO:0000256" key="3">
    <source>
        <dbReference type="ARBA" id="ARBA00022989"/>
    </source>
</evidence>
<dbReference type="Pfam" id="PF00662">
    <property type="entry name" value="Proton_antipo_N"/>
    <property type="match status" value="1"/>
</dbReference>
<evidence type="ECO:0000313" key="10">
    <source>
        <dbReference type="Proteomes" id="UP000463388"/>
    </source>
</evidence>
<feature type="transmembrane region" description="Helical" evidence="6">
    <location>
        <begin position="67"/>
        <end position="88"/>
    </location>
</feature>
<name>A0A6N8JJB5_9ACTN</name>